<dbReference type="Pfam" id="PF02423">
    <property type="entry name" value="OCD_Mu_crystall"/>
    <property type="match status" value="1"/>
</dbReference>
<protein>
    <submittedName>
        <fullName evidence="2">Ornithine cyclodeaminase family protein</fullName>
    </submittedName>
</protein>
<dbReference type="Proteomes" id="UP001165565">
    <property type="component" value="Unassembled WGS sequence"/>
</dbReference>
<name>A0AA42CUY1_9SPHN</name>
<proteinExistence type="inferred from homology"/>
<evidence type="ECO:0000313" key="2">
    <source>
        <dbReference type="EMBL" id="MCW6535926.1"/>
    </source>
</evidence>
<evidence type="ECO:0000256" key="1">
    <source>
        <dbReference type="ARBA" id="ARBA00008903"/>
    </source>
</evidence>
<comment type="caution">
    <text evidence="2">The sequence shown here is derived from an EMBL/GenBank/DDBJ whole genome shotgun (WGS) entry which is preliminary data.</text>
</comment>
<dbReference type="GO" id="GO:0016491">
    <property type="term" value="F:oxidoreductase activity"/>
    <property type="evidence" value="ECO:0007669"/>
    <property type="project" value="UniProtKB-ARBA"/>
</dbReference>
<dbReference type="Gene3D" id="3.40.50.720">
    <property type="entry name" value="NAD(P)-binding Rossmann-like Domain"/>
    <property type="match status" value="1"/>
</dbReference>
<sequence>MTIALYDREQVDRLLDYPGCIAAMRDAMRSLSEAGKTQPLRQVIRVSDMATMGLMPGNLPAIGRFGAKLLSIAKDPARPGRSRHVGVVVAFSAETGALECIADADAVTAIRTACATAAATDALARHDARVLAVFGTGLQAETHIRALSHVRDIERVLLWGRSFDTATTLAARLSAEFSVAVEAVADGRRAAEQADIICTVSGSPEPILLGDWVRPGTHVNLVGSSFLGPVEVDSALVAAGRYIADYRPGVLAQAAELAVARDAGIVTDDHVVGEIGEVHTGIIAGRENPGQITIYKSLGHIVQDLAAAAYVHARAISESSAA</sequence>
<keyword evidence="3" id="KW-1185">Reference proteome</keyword>
<dbReference type="PIRSF" id="PIRSF001439">
    <property type="entry name" value="CryM"/>
    <property type="match status" value="1"/>
</dbReference>
<dbReference type="AlphaFoldDB" id="A0AA42CUY1"/>
<dbReference type="SUPFAM" id="SSF51735">
    <property type="entry name" value="NAD(P)-binding Rossmann-fold domains"/>
    <property type="match status" value="1"/>
</dbReference>
<dbReference type="InterPro" id="IPR036291">
    <property type="entry name" value="NAD(P)-bd_dom_sf"/>
</dbReference>
<comment type="similarity">
    <text evidence="1">Belongs to the ornithine cyclodeaminase/mu-crystallin family.</text>
</comment>
<dbReference type="InterPro" id="IPR023401">
    <property type="entry name" value="ODC_N"/>
</dbReference>
<accession>A0AA42CUY1</accession>
<dbReference type="GO" id="GO:0019752">
    <property type="term" value="P:carboxylic acid metabolic process"/>
    <property type="evidence" value="ECO:0007669"/>
    <property type="project" value="UniProtKB-ARBA"/>
</dbReference>
<dbReference type="PANTHER" id="PTHR13812:SF19">
    <property type="entry name" value="KETIMINE REDUCTASE MU-CRYSTALLIN"/>
    <property type="match status" value="1"/>
</dbReference>
<organism evidence="2 3">
    <name type="scientific">Sphingomonas lycopersici</name>
    <dbReference type="NCBI Taxonomy" id="2951807"/>
    <lineage>
        <taxon>Bacteria</taxon>
        <taxon>Pseudomonadati</taxon>
        <taxon>Pseudomonadota</taxon>
        <taxon>Alphaproteobacteria</taxon>
        <taxon>Sphingomonadales</taxon>
        <taxon>Sphingomonadaceae</taxon>
        <taxon>Sphingomonas</taxon>
    </lineage>
</organism>
<dbReference type="PANTHER" id="PTHR13812">
    <property type="entry name" value="KETIMINE REDUCTASE MU-CRYSTALLIN"/>
    <property type="match status" value="1"/>
</dbReference>
<dbReference type="GO" id="GO:0005737">
    <property type="term" value="C:cytoplasm"/>
    <property type="evidence" value="ECO:0007669"/>
    <property type="project" value="TreeGrafter"/>
</dbReference>
<evidence type="ECO:0000313" key="3">
    <source>
        <dbReference type="Proteomes" id="UP001165565"/>
    </source>
</evidence>
<dbReference type="EMBL" id="JANFAV010000010">
    <property type="protein sequence ID" value="MCW6535926.1"/>
    <property type="molecule type" value="Genomic_DNA"/>
</dbReference>
<dbReference type="Gene3D" id="3.30.1780.10">
    <property type="entry name" value="ornithine cyclodeaminase, domain 1"/>
    <property type="match status" value="1"/>
</dbReference>
<gene>
    <name evidence="2" type="ORF">NEE01_14170</name>
</gene>
<dbReference type="FunFam" id="3.40.50.720:FF:000311">
    <property type="entry name" value="Ornithine cyclodeaminase"/>
    <property type="match status" value="1"/>
</dbReference>
<dbReference type="InterPro" id="IPR003462">
    <property type="entry name" value="ODC_Mu_crystall"/>
</dbReference>
<reference evidence="2" key="1">
    <citation type="submission" date="2022-06" db="EMBL/GenBank/DDBJ databases">
        <title>Sphingomonas sp. nov. isolated from rhizosphere soil of tomato.</title>
        <authorList>
            <person name="Dong H."/>
            <person name="Gao R."/>
        </authorList>
    </citation>
    <scope>NUCLEOTIDE SEQUENCE</scope>
    <source>
        <strain evidence="2">MMSM24</strain>
    </source>
</reference>
<dbReference type="RefSeq" id="WP_265269362.1">
    <property type="nucleotide sequence ID" value="NZ_JANFAV010000010.1"/>
</dbReference>